<proteinExistence type="predicted"/>
<gene>
    <name evidence="1" type="ORF">EVJ47_05010</name>
</gene>
<evidence type="ECO:0000313" key="2">
    <source>
        <dbReference type="Proteomes" id="UP000320813"/>
    </source>
</evidence>
<sequence>MTFDAAVFFNNIQFQALQGDITSLDKNLASFLELTNSGKILDVKLIDTLNNLTGIFSFNGKLFNAQIPEDLYNEFALSSPVGANVGMKVKLQLSKIDNNEVTFRIVNDLNKGNIQKAVELYGKVYSNDIAGNFKTVLNEELNLNTGNIGVSVKGNFLFIHFNFNSGLGSGTVILTTNQAYGKELNAQNDGKKKLNKMPAGYSFMLEINIEPLGYIKVFSYYFNRTLTVNFKDYSEIAHNAITKNMKVFKDMLSLEGIALKEISFYNKNNDKNTGMPNDVLLNHNIINERI</sequence>
<accession>A0A519BB68</accession>
<dbReference type="AlphaFoldDB" id="A0A519BB68"/>
<evidence type="ECO:0000313" key="1">
    <source>
        <dbReference type="EMBL" id="RZD14531.1"/>
    </source>
</evidence>
<name>A0A519BB68_9DELT</name>
<comment type="caution">
    <text evidence="1">The sequence shown here is derived from an EMBL/GenBank/DDBJ whole genome shotgun (WGS) entry which is preliminary data.</text>
</comment>
<evidence type="ECO:0008006" key="3">
    <source>
        <dbReference type="Google" id="ProtNLM"/>
    </source>
</evidence>
<reference evidence="1 2" key="1">
    <citation type="submission" date="2019-01" db="EMBL/GenBank/DDBJ databases">
        <title>Insights into ecological role of a new deltaproteobacterial order Candidatus Sinidesulfobacterales (Sva0485) by metagenomics and metatranscriptomics.</title>
        <authorList>
            <person name="Tan S."/>
            <person name="Liu J."/>
            <person name="Fang Y."/>
            <person name="Hedlund B.P."/>
            <person name="Lian Z.H."/>
            <person name="Huang L.Y."/>
            <person name="Li J.T."/>
            <person name="Huang L.N."/>
            <person name="Li W.J."/>
            <person name="Jiang H.C."/>
            <person name="Dong H.L."/>
            <person name="Shu W.S."/>
        </authorList>
    </citation>
    <scope>NUCLEOTIDE SEQUENCE [LARGE SCALE GENOMIC DNA]</scope>
    <source>
        <strain evidence="1">AP3</strain>
    </source>
</reference>
<dbReference type="EMBL" id="SGBD01000002">
    <property type="protein sequence ID" value="RZD14531.1"/>
    <property type="molecule type" value="Genomic_DNA"/>
</dbReference>
<organism evidence="1 2">
    <name type="scientific">Candidatus Acidulodesulfobacterium ferriphilum</name>
    <dbReference type="NCBI Taxonomy" id="2597223"/>
    <lineage>
        <taxon>Bacteria</taxon>
        <taxon>Deltaproteobacteria</taxon>
        <taxon>Candidatus Acidulodesulfobacterales</taxon>
        <taxon>Candidatus Acidulodesulfobacterium</taxon>
    </lineage>
</organism>
<protein>
    <recommendedName>
        <fullName evidence="3">Flagellar hook-length control protein FliK</fullName>
    </recommendedName>
</protein>
<dbReference type="Proteomes" id="UP000320813">
    <property type="component" value="Unassembled WGS sequence"/>
</dbReference>